<keyword evidence="4" id="KW-1185">Reference proteome</keyword>
<dbReference type="CDD" id="cd00320">
    <property type="entry name" value="cpn10"/>
    <property type="match status" value="1"/>
</dbReference>
<dbReference type="GO" id="GO:0009507">
    <property type="term" value="C:chloroplast"/>
    <property type="evidence" value="ECO:0007669"/>
    <property type="project" value="TreeGrafter"/>
</dbReference>
<evidence type="ECO:0000313" key="3">
    <source>
        <dbReference type="EMBL" id="KAI3926265.1"/>
    </source>
</evidence>
<dbReference type="SUPFAM" id="SSF50129">
    <property type="entry name" value="GroES-like"/>
    <property type="match status" value="1"/>
</dbReference>
<evidence type="ECO:0000256" key="1">
    <source>
        <dbReference type="ARBA" id="ARBA00006975"/>
    </source>
</evidence>
<keyword evidence="2" id="KW-0143">Chaperone</keyword>
<dbReference type="PANTHER" id="PTHR10772:SF63">
    <property type="entry name" value="20 KDA CHAPERONIN, CHLOROPLASTIC"/>
    <property type="match status" value="1"/>
</dbReference>
<comment type="similarity">
    <text evidence="1">Belongs to the GroES chaperonin family.</text>
</comment>
<dbReference type="AlphaFoldDB" id="A0AAD4SXR8"/>
<gene>
    <name evidence="3" type="ORF">MKW98_028401</name>
</gene>
<dbReference type="GO" id="GO:0051087">
    <property type="term" value="F:protein-folding chaperone binding"/>
    <property type="evidence" value="ECO:0007669"/>
    <property type="project" value="TreeGrafter"/>
</dbReference>
<protein>
    <submittedName>
        <fullName evidence="3">Uncharacterized protein</fullName>
    </submittedName>
</protein>
<dbReference type="GO" id="GO:0005524">
    <property type="term" value="F:ATP binding"/>
    <property type="evidence" value="ECO:0007669"/>
    <property type="project" value="InterPro"/>
</dbReference>
<dbReference type="InterPro" id="IPR020818">
    <property type="entry name" value="Chaperonin_GroES"/>
</dbReference>
<proteinExistence type="inferred from homology"/>
<comment type="caution">
    <text evidence="3">The sequence shown here is derived from an EMBL/GenBank/DDBJ whole genome shotgun (WGS) entry which is preliminary data.</text>
</comment>
<dbReference type="PANTHER" id="PTHR10772">
    <property type="entry name" value="10 KDA HEAT SHOCK PROTEIN"/>
    <property type="match status" value="1"/>
</dbReference>
<organism evidence="3 4">
    <name type="scientific">Papaver atlanticum</name>
    <dbReference type="NCBI Taxonomy" id="357466"/>
    <lineage>
        <taxon>Eukaryota</taxon>
        <taxon>Viridiplantae</taxon>
        <taxon>Streptophyta</taxon>
        <taxon>Embryophyta</taxon>
        <taxon>Tracheophyta</taxon>
        <taxon>Spermatophyta</taxon>
        <taxon>Magnoliopsida</taxon>
        <taxon>Ranunculales</taxon>
        <taxon>Papaveraceae</taxon>
        <taxon>Papaveroideae</taxon>
        <taxon>Papaver</taxon>
    </lineage>
</organism>
<reference evidence="3" key="1">
    <citation type="submission" date="2022-04" db="EMBL/GenBank/DDBJ databases">
        <title>A functionally conserved STORR gene fusion in Papaver species that diverged 16.8 million years ago.</title>
        <authorList>
            <person name="Catania T."/>
        </authorList>
    </citation>
    <scope>NUCLEOTIDE SEQUENCE</scope>
    <source>
        <strain evidence="3">S-188037</strain>
    </source>
</reference>
<dbReference type="Proteomes" id="UP001202328">
    <property type="component" value="Unassembled WGS sequence"/>
</dbReference>
<dbReference type="Gene3D" id="2.30.33.40">
    <property type="entry name" value="GroES chaperonin"/>
    <property type="match status" value="1"/>
</dbReference>
<dbReference type="Pfam" id="PF00166">
    <property type="entry name" value="Cpn10"/>
    <property type="match status" value="1"/>
</dbReference>
<dbReference type="GO" id="GO:0044183">
    <property type="term" value="F:protein folding chaperone"/>
    <property type="evidence" value="ECO:0007669"/>
    <property type="project" value="InterPro"/>
</dbReference>
<dbReference type="GO" id="GO:0046872">
    <property type="term" value="F:metal ion binding"/>
    <property type="evidence" value="ECO:0007669"/>
    <property type="project" value="TreeGrafter"/>
</dbReference>
<dbReference type="GO" id="GO:0005739">
    <property type="term" value="C:mitochondrion"/>
    <property type="evidence" value="ECO:0007669"/>
    <property type="project" value="TreeGrafter"/>
</dbReference>
<evidence type="ECO:0000313" key="4">
    <source>
        <dbReference type="Proteomes" id="UP001202328"/>
    </source>
</evidence>
<dbReference type="InterPro" id="IPR037124">
    <property type="entry name" value="Chaperonin_GroES_sf"/>
</dbReference>
<sequence length="114" mass="12770">MQKFGDEIGGNELLLLMEESRDGVWLIRILVQIWISDDSAETREDPPPLVHISYTSIEPLGDRVLVKIKTAEQKTTCGILLPCTAQQTKPRGGEDVVVIGEDWCSSQLFQVCRN</sequence>
<dbReference type="InterPro" id="IPR011032">
    <property type="entry name" value="GroES-like_sf"/>
</dbReference>
<evidence type="ECO:0000256" key="2">
    <source>
        <dbReference type="ARBA" id="ARBA00023186"/>
    </source>
</evidence>
<dbReference type="GO" id="GO:0051082">
    <property type="term" value="F:unfolded protein binding"/>
    <property type="evidence" value="ECO:0007669"/>
    <property type="project" value="TreeGrafter"/>
</dbReference>
<accession>A0AAD4SXR8</accession>
<name>A0AAD4SXR8_9MAGN</name>
<dbReference type="EMBL" id="JAJJMB010008071">
    <property type="protein sequence ID" value="KAI3926265.1"/>
    <property type="molecule type" value="Genomic_DNA"/>
</dbReference>